<dbReference type="Proteomes" id="UP001177670">
    <property type="component" value="Unassembled WGS sequence"/>
</dbReference>
<name>A0AA40FWD2_9HYME</name>
<sequence>WPPPQYSKPTRPTPWLEAYPYAEKRRDTARRTPYLGEILTGKTKDTGLCLRILMISTINSTHTYSTNCELIFEMSKEKSEKVIDEVKSSLAKVSARYPYSPPTVPVSFGFGITLPQRCDISVGLREAAESRGSRRICPNELDERQDDNRPRARGTGPVGSKLSARAERGRKLQCCSKRCNRETKGARAREKNEKRLDWKRLV</sequence>
<dbReference type="EMBL" id="JAHYIQ010000014">
    <property type="protein sequence ID" value="KAK1126320.1"/>
    <property type="molecule type" value="Genomic_DNA"/>
</dbReference>
<evidence type="ECO:0000313" key="3">
    <source>
        <dbReference type="Proteomes" id="UP001177670"/>
    </source>
</evidence>
<feature type="region of interest" description="Disordered" evidence="1">
    <location>
        <begin position="135"/>
        <end position="169"/>
    </location>
</feature>
<accession>A0AA40FWD2</accession>
<feature type="non-terminal residue" evidence="2">
    <location>
        <position position="1"/>
    </location>
</feature>
<reference evidence="2" key="1">
    <citation type="submission" date="2021-10" db="EMBL/GenBank/DDBJ databases">
        <title>Melipona bicolor Genome sequencing and assembly.</title>
        <authorList>
            <person name="Araujo N.S."/>
            <person name="Arias M.C."/>
        </authorList>
    </citation>
    <scope>NUCLEOTIDE SEQUENCE</scope>
    <source>
        <strain evidence="2">USP_2M_L1-L4_2017</strain>
        <tissue evidence="2">Whole body</tissue>
    </source>
</reference>
<organism evidence="2 3">
    <name type="scientific">Melipona bicolor</name>
    <dbReference type="NCBI Taxonomy" id="60889"/>
    <lineage>
        <taxon>Eukaryota</taxon>
        <taxon>Metazoa</taxon>
        <taxon>Ecdysozoa</taxon>
        <taxon>Arthropoda</taxon>
        <taxon>Hexapoda</taxon>
        <taxon>Insecta</taxon>
        <taxon>Pterygota</taxon>
        <taxon>Neoptera</taxon>
        <taxon>Endopterygota</taxon>
        <taxon>Hymenoptera</taxon>
        <taxon>Apocrita</taxon>
        <taxon>Aculeata</taxon>
        <taxon>Apoidea</taxon>
        <taxon>Anthophila</taxon>
        <taxon>Apidae</taxon>
        <taxon>Melipona</taxon>
    </lineage>
</organism>
<evidence type="ECO:0000313" key="2">
    <source>
        <dbReference type="EMBL" id="KAK1126320.1"/>
    </source>
</evidence>
<evidence type="ECO:0000256" key="1">
    <source>
        <dbReference type="SAM" id="MobiDB-lite"/>
    </source>
</evidence>
<proteinExistence type="predicted"/>
<gene>
    <name evidence="2" type="ORF">K0M31_004947</name>
</gene>
<comment type="caution">
    <text evidence="2">The sequence shown here is derived from an EMBL/GenBank/DDBJ whole genome shotgun (WGS) entry which is preliminary data.</text>
</comment>
<keyword evidence="3" id="KW-1185">Reference proteome</keyword>
<dbReference type="AlphaFoldDB" id="A0AA40FWD2"/>
<protein>
    <submittedName>
        <fullName evidence="2">Uncharacterized protein</fullName>
    </submittedName>
</protein>